<dbReference type="SUPFAM" id="SSF54001">
    <property type="entry name" value="Cysteine proteinases"/>
    <property type="match status" value="1"/>
</dbReference>
<feature type="transmembrane region" description="Helical" evidence="2">
    <location>
        <begin position="200"/>
        <end position="218"/>
    </location>
</feature>
<dbReference type="Pfam" id="PF01841">
    <property type="entry name" value="Transglut_core"/>
    <property type="match status" value="1"/>
</dbReference>
<feature type="compositionally biased region" description="Acidic residues" evidence="1">
    <location>
        <begin position="534"/>
        <end position="559"/>
    </location>
</feature>
<dbReference type="InterPro" id="IPR038765">
    <property type="entry name" value="Papain-like_cys_pep_sf"/>
</dbReference>
<feature type="transmembrane region" description="Helical" evidence="2">
    <location>
        <begin position="125"/>
        <end position="142"/>
    </location>
</feature>
<evidence type="ECO:0000259" key="3">
    <source>
        <dbReference type="SMART" id="SM00460"/>
    </source>
</evidence>
<feature type="region of interest" description="Disordered" evidence="1">
    <location>
        <begin position="220"/>
        <end position="251"/>
    </location>
</feature>
<reference evidence="5" key="1">
    <citation type="submission" date="2017-02" db="EMBL/GenBank/DDBJ databases">
        <title>Natronthermophilus aegyptiacus gen. nov.,sp. nov., an aerobic, extremely halophilic alkalithermophilic archaeon isolated from the athalassohaline Wadi An Natrun, Egypt.</title>
        <authorList>
            <person name="Zhao B."/>
        </authorList>
    </citation>
    <scope>NUCLEOTIDE SEQUENCE [LARGE SCALE GENOMIC DNA]</scope>
    <source>
        <strain evidence="5">JW/NM-HA 15</strain>
    </source>
</reference>
<dbReference type="SMART" id="SM00460">
    <property type="entry name" value="TGc"/>
    <property type="match status" value="1"/>
</dbReference>
<feature type="compositionally biased region" description="Acidic residues" evidence="1">
    <location>
        <begin position="568"/>
        <end position="604"/>
    </location>
</feature>
<dbReference type="PANTHER" id="PTHR42736:SF1">
    <property type="entry name" value="PROTEIN-GLUTAMINE GAMMA-GLUTAMYLTRANSFERASE"/>
    <property type="match status" value="1"/>
</dbReference>
<feature type="transmembrane region" description="Helical" evidence="2">
    <location>
        <begin position="171"/>
        <end position="188"/>
    </location>
</feature>
<keyword evidence="2" id="KW-1133">Transmembrane helix</keyword>
<evidence type="ECO:0000256" key="2">
    <source>
        <dbReference type="SAM" id="Phobius"/>
    </source>
</evidence>
<dbReference type="InterPro" id="IPR052901">
    <property type="entry name" value="Bact_TGase-like"/>
</dbReference>
<keyword evidence="2" id="KW-0812">Transmembrane</keyword>
<accession>A0A2Z2HX42</accession>
<protein>
    <submittedName>
        <fullName evidence="4">Transglutaminase</fullName>
    </submittedName>
</protein>
<proteinExistence type="predicted"/>
<sequence>MGRIRSLRSDSETATFRLLALGSVLVLVAAYVSVLREVTRVVGGTQTLLAVVGVSILVATILARAIRPRSAAVLALLAGAGGFAYYLEAAGVRLDVLGATADDLVADAITLAAGQPLLQMVAADVWTVAFAPAPAFLSWYLVLRGRYAASVLPAGFALGFLVLTGDAGTTVTLLGSLAAIAAVGFGELERRNGSLGQVDLLAVLLAVVLVLSLTVSFVPSGPTTASTPGTGEAGTLEGTIDASPERSGIAGSVDLSPEVRFTVESEQPTYWRTGVYDRYTGSEWLRSGQESPLEDTLRPPPGEYDLVEQQVRAETELGVTPVAAEPIDLRGSAVEDATVTSHGQVHPGSALAEGETYTVQSAVVDPDPGELRRAGTDYPDEVEDYYLQRPETTSSAFDERTAEIAAEAETPFETAVAIEHYLRNSKEYSLEVDRPTGDVAETFLLEMDAGYCVYYATTMVQMLRAEDVPARYATGYTAGEQVDEDTYEVRGLDAHAWVEVYFPGHGWVPFEPTPPADREVTHEAHADVGTDSSLADDPDGTDSPADDDGGESEDDPGVTDDDRVDPADREDDDAPSPEDEQDSVEDDDGMEPADEGDSGDDGEESGPIVVPTSWETVALLAVALVGLAAFARHTDGVHRFRRGIGRYWHGPRGDPDRDAERAFRRLEWLLADAYRPRRPGESPRAYLRALEAAAATEETVGVASEPRSTNGAGDNLVIDPRVRTVFACRERAVYGEGVDRASADAAIRAVDDLARERSRLPFPGRGQS</sequence>
<gene>
    <name evidence="4" type="ORF">B1756_04300</name>
</gene>
<evidence type="ECO:0000313" key="4">
    <source>
        <dbReference type="EMBL" id="ARS91672.1"/>
    </source>
</evidence>
<dbReference type="AlphaFoldDB" id="A0A2Z2HX42"/>
<feature type="compositionally biased region" description="Low complexity" evidence="1">
    <location>
        <begin position="220"/>
        <end position="235"/>
    </location>
</feature>
<keyword evidence="5" id="KW-1185">Reference proteome</keyword>
<dbReference type="PANTHER" id="PTHR42736">
    <property type="entry name" value="PROTEIN-GLUTAMINE GAMMA-GLUTAMYLTRANSFERASE"/>
    <property type="match status" value="1"/>
</dbReference>
<dbReference type="InterPro" id="IPR002931">
    <property type="entry name" value="Transglutaminase-like"/>
</dbReference>
<feature type="transmembrane region" description="Helical" evidence="2">
    <location>
        <begin position="41"/>
        <end position="63"/>
    </location>
</feature>
<feature type="domain" description="Transglutaminase-like" evidence="3">
    <location>
        <begin position="444"/>
        <end position="514"/>
    </location>
</feature>
<feature type="transmembrane region" description="Helical" evidence="2">
    <location>
        <begin position="147"/>
        <end position="165"/>
    </location>
</feature>
<feature type="transmembrane region" description="Helical" evidence="2">
    <location>
        <begin position="70"/>
        <end position="87"/>
    </location>
</feature>
<evidence type="ECO:0000313" key="5">
    <source>
        <dbReference type="Proteomes" id="UP000250088"/>
    </source>
</evidence>
<name>A0A2Z2HX42_9EURY</name>
<dbReference type="Proteomes" id="UP000250088">
    <property type="component" value="Chromosome"/>
</dbReference>
<keyword evidence="2" id="KW-0472">Membrane</keyword>
<dbReference type="KEGG" id="naj:B1756_04300"/>
<dbReference type="OrthoDB" id="18481at2157"/>
<organism evidence="4 5">
    <name type="scientific">Natrarchaeobaculum aegyptiacum</name>
    <dbReference type="NCBI Taxonomy" id="745377"/>
    <lineage>
        <taxon>Archaea</taxon>
        <taxon>Methanobacteriati</taxon>
        <taxon>Methanobacteriota</taxon>
        <taxon>Stenosarchaea group</taxon>
        <taxon>Halobacteria</taxon>
        <taxon>Halobacteriales</taxon>
        <taxon>Natrialbaceae</taxon>
        <taxon>Natrarchaeobaculum</taxon>
    </lineage>
</organism>
<dbReference type="EMBL" id="CP019893">
    <property type="protein sequence ID" value="ARS91672.1"/>
    <property type="molecule type" value="Genomic_DNA"/>
</dbReference>
<evidence type="ECO:0000256" key="1">
    <source>
        <dbReference type="SAM" id="MobiDB-lite"/>
    </source>
</evidence>
<feature type="region of interest" description="Disordered" evidence="1">
    <location>
        <begin position="528"/>
        <end position="608"/>
    </location>
</feature>
<dbReference type="Gene3D" id="3.10.620.30">
    <property type="match status" value="1"/>
</dbReference>
<feature type="transmembrane region" description="Helical" evidence="2">
    <location>
        <begin position="16"/>
        <end position="35"/>
    </location>
</feature>